<gene>
    <name evidence="9" type="ORF">SAMN06296241_0468</name>
</gene>
<keyword evidence="3" id="KW-0813">Transport</keyword>
<comment type="similarity">
    <text evidence="2">Belongs to the outer membrane factor (OMF) (TC 1.B.17) family.</text>
</comment>
<reference evidence="10" key="1">
    <citation type="submission" date="2017-09" db="EMBL/GenBank/DDBJ databases">
        <authorList>
            <person name="Varghese N."/>
            <person name="Submissions S."/>
        </authorList>
    </citation>
    <scope>NUCLEOTIDE SEQUENCE [LARGE SCALE GENOMIC DNA]</scope>
    <source>
        <strain evidence="10">CGMCC 1.12641</strain>
    </source>
</reference>
<dbReference type="GO" id="GO:1990281">
    <property type="term" value="C:efflux pump complex"/>
    <property type="evidence" value="ECO:0007669"/>
    <property type="project" value="TreeGrafter"/>
</dbReference>
<proteinExistence type="inferred from homology"/>
<organism evidence="9 10">
    <name type="scientific">Salinimicrobium sediminis</name>
    <dbReference type="NCBI Taxonomy" id="1343891"/>
    <lineage>
        <taxon>Bacteria</taxon>
        <taxon>Pseudomonadati</taxon>
        <taxon>Bacteroidota</taxon>
        <taxon>Flavobacteriia</taxon>
        <taxon>Flavobacteriales</taxon>
        <taxon>Flavobacteriaceae</taxon>
        <taxon>Salinimicrobium</taxon>
    </lineage>
</organism>
<keyword evidence="6" id="KW-0472">Membrane</keyword>
<dbReference type="OrthoDB" id="9811587at2"/>
<dbReference type="GO" id="GO:0015288">
    <property type="term" value="F:porin activity"/>
    <property type="evidence" value="ECO:0007669"/>
    <property type="project" value="TreeGrafter"/>
</dbReference>
<dbReference type="AlphaFoldDB" id="A0A285X0Y3"/>
<feature type="signal peptide" evidence="8">
    <location>
        <begin position="1"/>
        <end position="19"/>
    </location>
</feature>
<keyword evidence="7" id="KW-0998">Cell outer membrane</keyword>
<evidence type="ECO:0000256" key="2">
    <source>
        <dbReference type="ARBA" id="ARBA00007613"/>
    </source>
</evidence>
<dbReference type="GO" id="GO:0009279">
    <property type="term" value="C:cell outer membrane"/>
    <property type="evidence" value="ECO:0007669"/>
    <property type="project" value="UniProtKB-SubCell"/>
</dbReference>
<keyword evidence="8" id="KW-0732">Signal</keyword>
<dbReference type="InterPro" id="IPR003423">
    <property type="entry name" value="OMP_efflux"/>
</dbReference>
<protein>
    <submittedName>
        <fullName evidence="9">Outer membrane protein</fullName>
    </submittedName>
</protein>
<sequence>MKRIFLTAGLLSFTIFASAQQGEWTLQECIERALEHNITIKQTELDVELADIDISDAFGNFLPGVNASASNSWNTGLTQNVTTGILQTQTTRNFSAGVTAGLNLFDGLRNIRQYQYAKMAKLASEYSLEQMKDDVALFVANAYLEVLFNKENLKVIQAQHQITLEQLERAEALVEAGSLPKGDLLEIRATSANEVQRMIVAENQIKISLISLAQLLLIKDYENFDIAERDYEVFGSEVLEVPVSEVIEVAEEERYEVKVAEMNRELAEKQLDIAKGAYWPTFGAFFNYNTRESGAGRFIAAGLDPDEPYREIGFVESTQEVVVAPNMATEIGNPLPFFEQLQLNDGISYGVQLNVPIFNGFATRNQVKKNKVNVLRSEYQLEQTKLDLEANVYQAYTDARGALKAYEAALIAREAQVQAFDYATERYNVGMTNAFDFSQASFNLENAESELVRAKYDYIFKLKVLELYFGVPITDLKF</sequence>
<evidence type="ECO:0000256" key="1">
    <source>
        <dbReference type="ARBA" id="ARBA00004442"/>
    </source>
</evidence>
<dbReference type="RefSeq" id="WP_097054726.1">
    <property type="nucleotide sequence ID" value="NZ_OCMF01000001.1"/>
</dbReference>
<evidence type="ECO:0000256" key="8">
    <source>
        <dbReference type="SAM" id="SignalP"/>
    </source>
</evidence>
<feature type="chain" id="PRO_5012560881" evidence="8">
    <location>
        <begin position="20"/>
        <end position="478"/>
    </location>
</feature>
<keyword evidence="4" id="KW-1134">Transmembrane beta strand</keyword>
<accession>A0A285X0Y3</accession>
<evidence type="ECO:0000313" key="9">
    <source>
        <dbReference type="EMBL" id="SOC78948.1"/>
    </source>
</evidence>
<name>A0A285X0Y3_9FLAO</name>
<dbReference type="Gene3D" id="1.20.1600.10">
    <property type="entry name" value="Outer membrane efflux proteins (OEP)"/>
    <property type="match status" value="1"/>
</dbReference>
<dbReference type="GO" id="GO:0015562">
    <property type="term" value="F:efflux transmembrane transporter activity"/>
    <property type="evidence" value="ECO:0007669"/>
    <property type="project" value="InterPro"/>
</dbReference>
<evidence type="ECO:0000256" key="5">
    <source>
        <dbReference type="ARBA" id="ARBA00022692"/>
    </source>
</evidence>
<comment type="subcellular location">
    <subcellularLocation>
        <location evidence="1">Cell outer membrane</location>
    </subcellularLocation>
</comment>
<dbReference type="InterPro" id="IPR051906">
    <property type="entry name" value="TolC-like"/>
</dbReference>
<evidence type="ECO:0000256" key="7">
    <source>
        <dbReference type="ARBA" id="ARBA00023237"/>
    </source>
</evidence>
<evidence type="ECO:0000256" key="3">
    <source>
        <dbReference type="ARBA" id="ARBA00022448"/>
    </source>
</evidence>
<dbReference type="PANTHER" id="PTHR30026">
    <property type="entry name" value="OUTER MEMBRANE PROTEIN TOLC"/>
    <property type="match status" value="1"/>
</dbReference>
<dbReference type="SUPFAM" id="SSF56954">
    <property type="entry name" value="Outer membrane efflux proteins (OEP)"/>
    <property type="match status" value="1"/>
</dbReference>
<evidence type="ECO:0000313" key="10">
    <source>
        <dbReference type="Proteomes" id="UP000219193"/>
    </source>
</evidence>
<dbReference type="EMBL" id="OCMF01000001">
    <property type="protein sequence ID" value="SOC78948.1"/>
    <property type="molecule type" value="Genomic_DNA"/>
</dbReference>
<dbReference type="PANTHER" id="PTHR30026:SF20">
    <property type="entry name" value="OUTER MEMBRANE PROTEIN TOLC"/>
    <property type="match status" value="1"/>
</dbReference>
<evidence type="ECO:0000256" key="6">
    <source>
        <dbReference type="ARBA" id="ARBA00023136"/>
    </source>
</evidence>
<keyword evidence="5" id="KW-0812">Transmembrane</keyword>
<dbReference type="Pfam" id="PF02321">
    <property type="entry name" value="OEP"/>
    <property type="match status" value="2"/>
</dbReference>
<keyword evidence="10" id="KW-1185">Reference proteome</keyword>
<dbReference type="Proteomes" id="UP000219193">
    <property type="component" value="Unassembled WGS sequence"/>
</dbReference>
<evidence type="ECO:0000256" key="4">
    <source>
        <dbReference type="ARBA" id="ARBA00022452"/>
    </source>
</evidence>